<evidence type="ECO:0000259" key="3">
    <source>
        <dbReference type="Pfam" id="PF25169"/>
    </source>
</evidence>
<organism evidence="4 5">
    <name type="scientific">Sphingopyxis lindanitolerans</name>
    <dbReference type="NCBI Taxonomy" id="2054227"/>
    <lineage>
        <taxon>Bacteria</taxon>
        <taxon>Pseudomonadati</taxon>
        <taxon>Pseudomonadota</taxon>
        <taxon>Alphaproteobacteria</taxon>
        <taxon>Sphingomonadales</taxon>
        <taxon>Sphingomonadaceae</taxon>
        <taxon>Sphingopyxis</taxon>
    </lineage>
</organism>
<evidence type="ECO:0008006" key="6">
    <source>
        <dbReference type="Google" id="ProtNLM"/>
    </source>
</evidence>
<dbReference type="Proteomes" id="UP000238954">
    <property type="component" value="Chromosome"/>
</dbReference>
<gene>
    <name evidence="4" type="ORF">CVO77_12360</name>
</gene>
<evidence type="ECO:0000313" key="4">
    <source>
        <dbReference type="EMBL" id="PQM25901.1"/>
    </source>
</evidence>
<sequence>MLDLDTGEFMESRGFITSFLYQELVKERGIILGRMHRDEPRFVCADCMVPVYLVSRPEEHIFFFRHRHEDGSCPARTRSPLSEEEIRARKYHGLRESEPHKQLKAMLLRCLDADPSFSDIATEQHWKSSTREKAYRRPDVQAEDSSGKIAFEVQLSTTFLRVVVGRRDFYREESALLIWLFRGFDPSYRLMTTDDLLFPNNSNLFVIDDETVRISLEREQLHFRCHFRRPIRSGYEVTDRFESEIVAFSTLTQDRDGQRAFYFDYDGAEAEIRVAIAADRAEAEAAAEEQRLAEIARLEAEAARRRGELDANDRKDFFEFWLEYGGTFRHTSESRGAWLGLRGRFAWRAIPLPEYPDTSAEVRAMVSALYSAREGKPVGWNYDKLVQVAHLLAQSHPRLILAFGYALEIHQRMPQIEREDVSGKWLNRKWDIGARLKIRDEALLPDPELFPLMRFLFPEVAERVEGYFERATRSDGSS</sequence>
<name>A0A2S8B0I3_9SPHN</name>
<evidence type="ECO:0000259" key="2">
    <source>
        <dbReference type="Pfam" id="PF19500"/>
    </source>
</evidence>
<dbReference type="InterPro" id="IPR046099">
    <property type="entry name" value="DUF6035"/>
</dbReference>
<evidence type="ECO:0000313" key="5">
    <source>
        <dbReference type="Proteomes" id="UP000238954"/>
    </source>
</evidence>
<feature type="coiled-coil region" evidence="1">
    <location>
        <begin position="278"/>
        <end position="306"/>
    </location>
</feature>
<feature type="domain" description="DUF7830" evidence="3">
    <location>
        <begin position="8"/>
        <end position="79"/>
    </location>
</feature>
<protein>
    <recommendedName>
        <fullName evidence="6">Competence protein</fullName>
    </recommendedName>
</protein>
<evidence type="ECO:0000256" key="1">
    <source>
        <dbReference type="SAM" id="Coils"/>
    </source>
</evidence>
<dbReference type="InterPro" id="IPR057152">
    <property type="entry name" value="DUF7830"/>
</dbReference>
<dbReference type="AlphaFoldDB" id="A0A2S8B0I3"/>
<keyword evidence="1" id="KW-0175">Coiled coil</keyword>
<accession>A0A2S8B0I3</accession>
<feature type="domain" description="DUF6035" evidence="2">
    <location>
        <begin position="93"/>
        <end position="265"/>
    </location>
</feature>
<reference evidence="5" key="1">
    <citation type="submission" date="2017-11" db="EMBL/GenBank/DDBJ databases">
        <title>The complete genome sequence of Sphingopyxis pomeranensis sp. nov. strain WS5A3p.</title>
        <authorList>
            <person name="Kaminski M.A."/>
        </authorList>
    </citation>
    <scope>NUCLEOTIDE SEQUENCE [LARGE SCALE GENOMIC DNA]</scope>
    <source>
        <strain evidence="5">WS5A3p</strain>
    </source>
</reference>
<comment type="caution">
    <text evidence="4">The sequence shown here is derived from an EMBL/GenBank/DDBJ whole genome shotgun (WGS) entry which is preliminary data.</text>
</comment>
<dbReference type="Pfam" id="PF25169">
    <property type="entry name" value="DUF7830"/>
    <property type="match status" value="1"/>
</dbReference>
<keyword evidence="5" id="KW-1185">Reference proteome</keyword>
<dbReference type="Pfam" id="PF19500">
    <property type="entry name" value="DUF6035"/>
    <property type="match status" value="1"/>
</dbReference>
<proteinExistence type="predicted"/>
<dbReference type="EMBL" id="PHFW01000003">
    <property type="protein sequence ID" value="PQM25901.1"/>
    <property type="molecule type" value="Genomic_DNA"/>
</dbReference>